<dbReference type="Proteomes" id="UP000011688">
    <property type="component" value="Unassembled WGS sequence"/>
</dbReference>
<feature type="region of interest" description="Disordered" evidence="4">
    <location>
        <begin position="1"/>
        <end position="20"/>
    </location>
</feature>
<dbReference type="Pfam" id="PF00384">
    <property type="entry name" value="Molybdopterin"/>
    <property type="match status" value="1"/>
</dbReference>
<dbReference type="Gene3D" id="3.40.50.12440">
    <property type="match status" value="1"/>
</dbReference>
<protein>
    <submittedName>
        <fullName evidence="6">Molybdopterin oxidoreductase</fullName>
    </submittedName>
</protein>
<feature type="region of interest" description="Disordered" evidence="4">
    <location>
        <begin position="622"/>
        <end position="665"/>
    </location>
</feature>
<evidence type="ECO:0000256" key="2">
    <source>
        <dbReference type="ARBA" id="ARBA00023004"/>
    </source>
</evidence>
<evidence type="ECO:0000313" key="6">
    <source>
        <dbReference type="EMBL" id="ELY56096.1"/>
    </source>
</evidence>
<dbReference type="GO" id="GO:0016491">
    <property type="term" value="F:oxidoreductase activity"/>
    <property type="evidence" value="ECO:0007669"/>
    <property type="project" value="InterPro"/>
</dbReference>
<keyword evidence="1" id="KW-0479">Metal-binding</keyword>
<dbReference type="OrthoDB" id="23466at2157"/>
<dbReference type="eggNOG" id="arCOG01497">
    <property type="taxonomic scope" value="Archaea"/>
</dbReference>
<accession>L9X3R4</accession>
<evidence type="ECO:0000313" key="7">
    <source>
        <dbReference type="Proteomes" id="UP000011688"/>
    </source>
</evidence>
<evidence type="ECO:0000256" key="1">
    <source>
        <dbReference type="ARBA" id="ARBA00022723"/>
    </source>
</evidence>
<evidence type="ECO:0000259" key="5">
    <source>
        <dbReference type="Pfam" id="PF00384"/>
    </source>
</evidence>
<dbReference type="PROSITE" id="PS51318">
    <property type="entry name" value="TAT"/>
    <property type="match status" value="1"/>
</dbReference>
<proteinExistence type="predicted"/>
<dbReference type="GO" id="GO:0046872">
    <property type="term" value="F:metal ion binding"/>
    <property type="evidence" value="ECO:0007669"/>
    <property type="project" value="UniProtKB-KW"/>
</dbReference>
<dbReference type="Gene3D" id="2.40.40.20">
    <property type="match status" value="1"/>
</dbReference>
<dbReference type="Gene3D" id="3.40.50.740">
    <property type="match status" value="1"/>
</dbReference>
<gene>
    <name evidence="6" type="ORF">C491_14142</name>
</gene>
<dbReference type="RefSeq" id="WP_005557333.1">
    <property type="nucleotide sequence ID" value="NZ_AOIB01000028.1"/>
</dbReference>
<keyword evidence="7" id="KW-1185">Reference proteome</keyword>
<dbReference type="InterPro" id="IPR006656">
    <property type="entry name" value="Mopterin_OxRdtase"/>
</dbReference>
<dbReference type="PANTHER" id="PTHR43742:SF6">
    <property type="entry name" value="OXIDOREDUCTASE YYAE-RELATED"/>
    <property type="match status" value="1"/>
</dbReference>
<comment type="caution">
    <text evidence="6">The sequence shown here is derived from an EMBL/GenBank/DDBJ whole genome shotgun (WGS) entry which is preliminary data.</text>
</comment>
<feature type="domain" description="Molybdopterin oxidoreductase" evidence="5">
    <location>
        <begin position="280"/>
        <end position="746"/>
    </location>
</feature>
<name>L9X3R4_9EURY</name>
<dbReference type="InterPro" id="IPR006311">
    <property type="entry name" value="TAT_signal"/>
</dbReference>
<feature type="compositionally biased region" description="Acidic residues" evidence="4">
    <location>
        <begin position="623"/>
        <end position="636"/>
    </location>
</feature>
<dbReference type="AlphaFoldDB" id="L9X3R4"/>
<dbReference type="EMBL" id="AOIB01000028">
    <property type="protein sequence ID" value="ELY56096.1"/>
    <property type="molecule type" value="Genomic_DNA"/>
</dbReference>
<dbReference type="PANTHER" id="PTHR43742">
    <property type="entry name" value="TRIMETHYLAMINE-N-OXIDE REDUCTASE"/>
    <property type="match status" value="1"/>
</dbReference>
<evidence type="ECO:0000256" key="4">
    <source>
        <dbReference type="SAM" id="MobiDB-lite"/>
    </source>
</evidence>
<dbReference type="PATRIC" id="fig|1227497.3.peg.2886"/>
<keyword evidence="3" id="KW-0411">Iron-sulfur</keyword>
<evidence type="ECO:0000256" key="3">
    <source>
        <dbReference type="ARBA" id="ARBA00023014"/>
    </source>
</evidence>
<keyword evidence="2" id="KW-0408">Iron</keyword>
<feature type="compositionally biased region" description="Basic and acidic residues" evidence="4">
    <location>
        <begin position="650"/>
        <end position="659"/>
    </location>
</feature>
<sequence>MASDEFDPASETPLADGPSRRSVLKAGAVAASTALAGCTLPGAGDDEEPDEPFNVFEEYPDRDWEEFYRDIWAVDDTFMLTCTPNDTHNCYLEAQVTNGTITRLQPSMGYGEATDLQGNQASSRWDPRVCQKGLAMIERFYGDRRVHAPMVREGFLEWVEDGFPREDDGSMPEEYAQRGEDGWEEVSFEEAYELAAETILELADHYSGDDGQQSLLEQGYDERVVEETGGAGIQTMKFRGGMPLLGLIRLMGMYRVANQMALVDHHVRDVDEDEAIGGVGLDNYSWHTDLPPGHTMVTGQQTVDFDLSNVEYADHIVLMGMNWICTKMADSHWLTEARMKGADVTGVFTDYAATATKCDEVITVRNGTDTALLLGAARQIIEEDMYDAEFVRQHTDLPLLVRMDEGRLLRASEVIEGYEPAELEKTVVVEDDEERPSEGVTDIWENVLTEDLRTDWGDFVVRDEEAEEYVAVSRDEVGEDFDVPASLEGPFEVETVDSANQDDSLAAGEAGDGETIEVRTVFDLIAEHLADTWDAETVADVTGTDPDAVESLAEAFGTSHESALLLTGMGPNHYTNQDLFGRASFLLTSLTRNVGHFGGNVGSYAGNYRGAYFNGRTQWINEDPFDPELDPDEPASEDERQTSQSTHWYSHGDRPLKFDDEGEYDPEDGEYYMGDSHMFTPTKFLWTAGSNSILGNAKGAYDIIQNMLRTGAIEAVFTNEWWWTKTCEYSDIVFPVDSWAEHHVHDITASVTNPFVMTMPETGLEERIYNTRNDAQIYAGVAAALAESTGDDRFEDYWTFIDEDDHQARPYLQRIVDNSNTVAGYDVDEMLEEAENGVPKLIMTGTYPKFKGGRQIQGDDPWYTKTGRLEFFREEGHFADAGENIPVFREVMDGTPNEPNVLVDDGDHPLIDPETPEDRGWDPDQLDGDLRQVRNVVMGAEEFLESEHPLMELDEGYRYNYMTPKYRHGAHTFANALPNIAVWWGNFGDFDREDERRPYVGEGYVEMNPADAQEEGLEDGDYVWIDADPEDRPYRGWDEDDDDYQVARAMMRVRYQPALPSGIVKSWMNLNEATHGSADGHEARDDGEARNEETDYVSLYRYGGHQSATRTWFRPTLLTDDMARKNYGGQNVETGYAADVHCANGAPKEAFVRVEHAEDGGLEGEGLWRVAEMGLRPGYEDDAMEQYLDGDFIDTGGE</sequence>
<dbReference type="GO" id="GO:0051536">
    <property type="term" value="F:iron-sulfur cluster binding"/>
    <property type="evidence" value="ECO:0007669"/>
    <property type="project" value="UniProtKB-KW"/>
</dbReference>
<dbReference type="SUPFAM" id="SSF50692">
    <property type="entry name" value="ADC-like"/>
    <property type="match status" value="1"/>
</dbReference>
<dbReference type="SUPFAM" id="SSF53706">
    <property type="entry name" value="Formate dehydrogenase/DMSO reductase, domains 1-3"/>
    <property type="match status" value="1"/>
</dbReference>
<reference evidence="6 7" key="1">
    <citation type="journal article" date="2014" name="PLoS Genet.">
        <title>Phylogenetically driven sequencing of extremely halophilic archaea reveals strategies for static and dynamic osmo-response.</title>
        <authorList>
            <person name="Becker E.A."/>
            <person name="Seitzer P.M."/>
            <person name="Tritt A."/>
            <person name="Larsen D."/>
            <person name="Krusor M."/>
            <person name="Yao A.I."/>
            <person name="Wu D."/>
            <person name="Madern D."/>
            <person name="Eisen J.A."/>
            <person name="Darling A.E."/>
            <person name="Facciotti M.T."/>
        </authorList>
    </citation>
    <scope>NUCLEOTIDE SEQUENCE [LARGE SCALE GENOMIC DNA]</scope>
    <source>
        <strain evidence="6 7">DSM 10524</strain>
    </source>
</reference>
<dbReference type="InterPro" id="IPR009010">
    <property type="entry name" value="Asp_de-COase-like_dom_sf"/>
</dbReference>
<dbReference type="InterPro" id="IPR050612">
    <property type="entry name" value="Prok_Mopterin_Oxidored"/>
</dbReference>
<dbReference type="STRING" id="1227497.C491_14142"/>
<organism evidence="6 7">
    <name type="scientific">Natronococcus amylolyticus DSM 10524</name>
    <dbReference type="NCBI Taxonomy" id="1227497"/>
    <lineage>
        <taxon>Archaea</taxon>
        <taxon>Methanobacteriati</taxon>
        <taxon>Methanobacteriota</taxon>
        <taxon>Stenosarchaea group</taxon>
        <taxon>Halobacteria</taxon>
        <taxon>Halobacteriales</taxon>
        <taxon>Natrialbaceae</taxon>
        <taxon>Natronococcus</taxon>
    </lineage>
</organism>